<dbReference type="PRINTS" id="PR00412">
    <property type="entry name" value="EPOXHYDRLASE"/>
</dbReference>
<dbReference type="InterPro" id="IPR000073">
    <property type="entry name" value="AB_hydrolase_1"/>
</dbReference>
<dbReference type="PANTHER" id="PTHR43194">
    <property type="entry name" value="HYDROLASE ALPHA/BETA FOLD FAMILY"/>
    <property type="match status" value="1"/>
</dbReference>
<reference evidence="2 3" key="1">
    <citation type="journal article" date="2011" name="J. Bacteriol.">
        <title>Complete genome sequence of the type strain Cupriavidus necator N-1.</title>
        <authorList>
            <person name="Poehlein A."/>
            <person name="Kusian B."/>
            <person name="Friedrich B."/>
            <person name="Daniel R."/>
            <person name="Bowien B."/>
        </authorList>
    </citation>
    <scope>NUCLEOTIDE SEQUENCE [LARGE SCALE GENOMIC DNA]</scope>
    <source>
        <strain evidence="3">ATCC 43291 / DSM 13513 / CCUG 52238 / LMG 8453 / N-1</strain>
        <plasmid evidence="2 3">pBB1</plasmid>
    </source>
</reference>
<dbReference type="AlphaFoldDB" id="F8GWV3"/>
<evidence type="ECO:0000313" key="3">
    <source>
        <dbReference type="Proteomes" id="UP000006798"/>
    </source>
</evidence>
<sequence length="311" mass="33825">MHECLAYRHHSRPTFGGPLLAKLYGYAMHRFKVTGGLSVAADVGGDVQNPVVVLLHGGGQTRHSWRKGFDALVEAGYHVVSLDARGHGDSDWAPDGDYRLDALVSDLRSVLAQIPEMPIVIGASLGGMTGLAAVGEAQAPIARALVLVDITPGYDTRGTDHIAAFMNANLDGFGSIDEAADAVARYNPNRPRPKNPEGLRRNLRERDGRLYWHWDPRFLSHGELHPDFVQGRLEAAAQRVRVATLLIRGGFSDVIGDEQVDAFRKLMPAAECVTVAGAGHMVAGDRNDAFNRGILEFIARQDNRSESAYSR</sequence>
<accession>F8GWV3</accession>
<evidence type="ECO:0000313" key="2">
    <source>
        <dbReference type="EMBL" id="AEI81823.1"/>
    </source>
</evidence>
<dbReference type="PANTHER" id="PTHR43194:SF2">
    <property type="entry name" value="PEROXISOMAL MEMBRANE PROTEIN LPX1"/>
    <property type="match status" value="1"/>
</dbReference>
<evidence type="ECO:0000259" key="1">
    <source>
        <dbReference type="Pfam" id="PF00561"/>
    </source>
</evidence>
<dbReference type="GO" id="GO:0003824">
    <property type="term" value="F:catalytic activity"/>
    <property type="evidence" value="ECO:0007669"/>
    <property type="project" value="InterPro"/>
</dbReference>
<dbReference type="Pfam" id="PF00561">
    <property type="entry name" value="Abhydrolase_1"/>
    <property type="match status" value="1"/>
</dbReference>
<proteinExistence type="predicted"/>
<dbReference type="InterPro" id="IPR050228">
    <property type="entry name" value="Carboxylesterase_BioH"/>
</dbReference>
<gene>
    <name evidence="2" type="ordered locus">CNE_BB1p03990</name>
</gene>
<dbReference type="InterPro" id="IPR029058">
    <property type="entry name" value="AB_hydrolase_fold"/>
</dbReference>
<geneLocation type="plasmid" evidence="2 3">
    <name>pBB1</name>
</geneLocation>
<dbReference type="InterPro" id="IPR000639">
    <property type="entry name" value="Epox_hydrolase-like"/>
</dbReference>
<dbReference type="EMBL" id="CP002879">
    <property type="protein sequence ID" value="AEI81823.1"/>
    <property type="molecule type" value="Genomic_DNA"/>
</dbReference>
<dbReference type="HOGENOM" id="CLU_020336_31_0_4"/>
<name>F8GWV3_CUPNN</name>
<dbReference type="Gene3D" id="3.40.50.1820">
    <property type="entry name" value="alpha/beta hydrolase"/>
    <property type="match status" value="1"/>
</dbReference>
<dbReference type="Proteomes" id="UP000006798">
    <property type="component" value="Plasmid pBB1"/>
</dbReference>
<keyword evidence="2" id="KW-0614">Plasmid</keyword>
<organism evidence="2 3">
    <name type="scientific">Cupriavidus necator (strain ATCC 43291 / DSM 13513 / CCUG 52238 / LMG 8453 / N-1)</name>
    <name type="common">Ralstonia eutropha</name>
    <dbReference type="NCBI Taxonomy" id="1042878"/>
    <lineage>
        <taxon>Bacteria</taxon>
        <taxon>Pseudomonadati</taxon>
        <taxon>Pseudomonadota</taxon>
        <taxon>Betaproteobacteria</taxon>
        <taxon>Burkholderiales</taxon>
        <taxon>Burkholderiaceae</taxon>
        <taxon>Cupriavidus</taxon>
    </lineage>
</organism>
<protein>
    <recommendedName>
        <fullName evidence="1">AB hydrolase-1 domain-containing protein</fullName>
    </recommendedName>
</protein>
<dbReference type="SUPFAM" id="SSF53474">
    <property type="entry name" value="alpha/beta-Hydrolases"/>
    <property type="match status" value="1"/>
</dbReference>
<dbReference type="KEGG" id="cnc:CNE_BB1p03990"/>
<feature type="domain" description="AB hydrolase-1" evidence="1">
    <location>
        <begin position="50"/>
        <end position="282"/>
    </location>
</feature>